<keyword evidence="3" id="KW-0560">Oxidoreductase</keyword>
<sequence length="74" mass="8662">RLPFQAVFHTNTYKDDSVLKDQLQTYEEETAAYYSESTGGKRTAGWVRQMMSSMAQPKRTYMKNFISSKRLNNK</sequence>
<proteinExistence type="predicted"/>
<organism evidence="4 5">
    <name type="scientific">Fictibacillus aquaticus</name>
    <dbReference type="NCBI Taxonomy" id="2021314"/>
    <lineage>
        <taxon>Bacteria</taxon>
        <taxon>Bacillati</taxon>
        <taxon>Bacillota</taxon>
        <taxon>Bacilli</taxon>
        <taxon>Bacillales</taxon>
        <taxon>Fictibacillaceae</taxon>
        <taxon>Fictibacillus</taxon>
    </lineage>
</organism>
<evidence type="ECO:0000313" key="4">
    <source>
        <dbReference type="EMBL" id="OYD56020.1"/>
    </source>
</evidence>
<dbReference type="EMBL" id="NOII01000071">
    <property type="protein sequence ID" value="OYD56020.1"/>
    <property type="molecule type" value="Genomic_DNA"/>
</dbReference>
<dbReference type="Proteomes" id="UP000215059">
    <property type="component" value="Unassembled WGS sequence"/>
</dbReference>
<dbReference type="AlphaFoldDB" id="A0A235F422"/>
<dbReference type="InterPro" id="IPR000415">
    <property type="entry name" value="Nitroreductase-like"/>
</dbReference>
<gene>
    <name evidence="4" type="ORF">CGZ90_19735</name>
</gene>
<dbReference type="Gene3D" id="3.40.109.10">
    <property type="entry name" value="NADH Oxidase"/>
    <property type="match status" value="1"/>
</dbReference>
<dbReference type="PANTHER" id="PTHR43425:SF3">
    <property type="entry name" value="NADPH-DEPENDENT OXIDOREDUCTASE"/>
    <property type="match status" value="1"/>
</dbReference>
<evidence type="ECO:0000256" key="2">
    <source>
        <dbReference type="ARBA" id="ARBA00022643"/>
    </source>
</evidence>
<evidence type="ECO:0000256" key="1">
    <source>
        <dbReference type="ARBA" id="ARBA00022630"/>
    </source>
</evidence>
<dbReference type="PANTHER" id="PTHR43425">
    <property type="entry name" value="OXYGEN-INSENSITIVE NADPH NITROREDUCTASE"/>
    <property type="match status" value="1"/>
</dbReference>
<keyword evidence="1" id="KW-0285">Flavoprotein</keyword>
<accession>A0A235F422</accession>
<comment type="caution">
    <text evidence="4">The sequence shown here is derived from an EMBL/GenBank/DDBJ whole genome shotgun (WGS) entry which is preliminary data.</text>
</comment>
<name>A0A235F422_9BACL</name>
<dbReference type="SUPFAM" id="SSF55469">
    <property type="entry name" value="FMN-dependent nitroreductase-like"/>
    <property type="match status" value="1"/>
</dbReference>
<keyword evidence="5" id="KW-1185">Reference proteome</keyword>
<feature type="non-terminal residue" evidence="4">
    <location>
        <position position="1"/>
    </location>
</feature>
<protein>
    <submittedName>
        <fullName evidence="4">NADPH-dependent oxidoreductase</fullName>
    </submittedName>
</protein>
<keyword evidence="2" id="KW-0288">FMN</keyword>
<evidence type="ECO:0000256" key="3">
    <source>
        <dbReference type="ARBA" id="ARBA00023002"/>
    </source>
</evidence>
<evidence type="ECO:0000313" key="5">
    <source>
        <dbReference type="Proteomes" id="UP000215059"/>
    </source>
</evidence>
<dbReference type="GO" id="GO:0016491">
    <property type="term" value="F:oxidoreductase activity"/>
    <property type="evidence" value="ECO:0007669"/>
    <property type="project" value="UniProtKB-KW"/>
</dbReference>
<reference evidence="4 5" key="1">
    <citation type="submission" date="2017-07" db="EMBL/GenBank/DDBJ databases">
        <title>Fictibacillus sp. nov. GDSW-R2A3 Genome sequencing and assembly.</title>
        <authorList>
            <person name="Mayilraj S."/>
        </authorList>
    </citation>
    <scope>NUCLEOTIDE SEQUENCE [LARGE SCALE GENOMIC DNA]</scope>
    <source>
        <strain evidence="4 5">GDSW-R2A3</strain>
    </source>
</reference>
<dbReference type="InterPro" id="IPR016446">
    <property type="entry name" value="Flavin_OxRdtase_Frp"/>
</dbReference>